<organism evidence="2 4">
    <name type="scientific">Nitrosospira multiformis (strain ATCC 25196 / NCIMB 11849 / C 71)</name>
    <dbReference type="NCBI Taxonomy" id="323848"/>
    <lineage>
        <taxon>Bacteria</taxon>
        <taxon>Pseudomonadati</taxon>
        <taxon>Pseudomonadota</taxon>
        <taxon>Betaproteobacteria</taxon>
        <taxon>Nitrosomonadales</taxon>
        <taxon>Nitrosomonadaceae</taxon>
        <taxon>Nitrosospira</taxon>
    </lineage>
</organism>
<sequence length="339" mass="38288">MPIFIILSKLILLGMAVGLEIYGLQLFFSPSIAEQNLITALFCHFIASAVAAYIFPTVVVPGQADTSLRATLFFFVIVFYLPVLGLIGLILALSFVGFSSKKPKSANLCININKIRDLPSDAGVTGGQPVNSHSLYDLYRSRNPEIRLQAVYATLKLKDRDAIPLLRLALADSIDDIRLLAYALLDRKEYRLSKHIEKSKQDLENIENPRKKKQLCRQIANDYWELAHLGLVQGEAKNHVLRMAYKYIEMGLGYSPQDSGLIFQYAQILLKLGKYQQALEQFKKAEIFGIECVGLLTYYAEIAFYTRHYHEVKQLMTGIELPAAYPLLTTAARFWQKEG</sequence>
<dbReference type="Proteomes" id="UP000002718">
    <property type="component" value="Chromosome"/>
</dbReference>
<keyword evidence="4" id="KW-1185">Reference proteome</keyword>
<dbReference type="EMBL" id="CP000103">
    <property type="protein sequence ID" value="ABB75724.1"/>
    <property type="molecule type" value="Genomic_DNA"/>
</dbReference>
<keyword evidence="1" id="KW-0812">Transmembrane</keyword>
<evidence type="ECO:0000313" key="2">
    <source>
        <dbReference type="EMBL" id="ABB75724.1"/>
    </source>
</evidence>
<dbReference type="AlphaFoldDB" id="Q2Y697"/>
<evidence type="ECO:0000313" key="5">
    <source>
        <dbReference type="Proteomes" id="UP000236751"/>
    </source>
</evidence>
<dbReference type="SUPFAM" id="SSF48371">
    <property type="entry name" value="ARM repeat"/>
    <property type="match status" value="1"/>
</dbReference>
<dbReference type="STRING" id="323848.Nmul_A2435"/>
<reference evidence="2" key="1">
    <citation type="submission" date="2005-08" db="EMBL/GenBank/DDBJ databases">
        <title>Complete sequence of Chromosome 1 of Nitrosospira multiformis ATCC 25196.</title>
        <authorList>
            <consortium name="US DOE Joint Genome Institute"/>
            <person name="Copeland A."/>
            <person name="Lucas S."/>
            <person name="Lapidus A."/>
            <person name="Barry K."/>
            <person name="Detter J.C."/>
            <person name="Glavina T."/>
            <person name="Hammon N."/>
            <person name="Israni S."/>
            <person name="Pitluck S."/>
            <person name="Chain P."/>
            <person name="Malfatti S."/>
            <person name="Shin M."/>
            <person name="Vergez L."/>
            <person name="Schmutz J."/>
            <person name="Larimer F."/>
            <person name="Land M."/>
            <person name="Hauser L."/>
            <person name="Kyrpides N."/>
            <person name="Lykidis A."/>
            <person name="Richardson P."/>
        </authorList>
    </citation>
    <scope>NUCLEOTIDE SEQUENCE</scope>
    <source>
        <strain evidence="2">ATCC 25196</strain>
    </source>
</reference>
<feature type="transmembrane region" description="Helical" evidence="1">
    <location>
        <begin position="72"/>
        <end position="98"/>
    </location>
</feature>
<dbReference type="InterPro" id="IPR016024">
    <property type="entry name" value="ARM-type_fold"/>
</dbReference>
<dbReference type="HOGENOM" id="CLU_061179_0_0_4"/>
<keyword evidence="1" id="KW-1133">Transmembrane helix</keyword>
<accession>Q2Y697</accession>
<dbReference type="EMBL" id="FNVK01000014">
    <property type="protein sequence ID" value="SEF90577.1"/>
    <property type="molecule type" value="Genomic_DNA"/>
</dbReference>
<dbReference type="Gene3D" id="1.25.40.10">
    <property type="entry name" value="Tetratricopeptide repeat domain"/>
    <property type="match status" value="1"/>
</dbReference>
<reference evidence="3 5" key="4">
    <citation type="submission" date="2016-10" db="EMBL/GenBank/DDBJ databases">
        <authorList>
            <person name="de Groot N.N."/>
        </authorList>
    </citation>
    <scope>NUCLEOTIDE SEQUENCE [LARGE SCALE GENOMIC DNA]</scope>
    <source>
        <strain evidence="3 5">Nl13</strain>
    </source>
</reference>
<evidence type="ECO:0000256" key="1">
    <source>
        <dbReference type="SAM" id="Phobius"/>
    </source>
</evidence>
<proteinExistence type="predicted"/>
<dbReference type="InterPro" id="IPR011990">
    <property type="entry name" value="TPR-like_helical_dom_sf"/>
</dbReference>
<gene>
    <name evidence="2" type="ordered locus">Nmul_A2435</name>
    <name evidence="3" type="ORF">SAMN05216403_11432</name>
</gene>
<dbReference type="KEGG" id="nmu:Nmul_A2435"/>
<dbReference type="OrthoDB" id="5393896at2"/>
<dbReference type="RefSeq" id="WP_011381725.1">
    <property type="nucleotide sequence ID" value="NC_007614.1"/>
</dbReference>
<feature type="transmembrane region" description="Helical" evidence="1">
    <location>
        <begin position="37"/>
        <end position="60"/>
    </location>
</feature>
<name>Q2Y697_NITMU</name>
<dbReference type="SUPFAM" id="SSF48452">
    <property type="entry name" value="TPR-like"/>
    <property type="match status" value="1"/>
</dbReference>
<evidence type="ECO:0000313" key="3">
    <source>
        <dbReference type="EMBL" id="SEF90577.1"/>
    </source>
</evidence>
<dbReference type="Proteomes" id="UP000236751">
    <property type="component" value="Unassembled WGS sequence"/>
</dbReference>
<dbReference type="eggNOG" id="COG0457">
    <property type="taxonomic scope" value="Bacteria"/>
</dbReference>
<reference evidence="4" key="2">
    <citation type="submission" date="2005-08" db="EMBL/GenBank/DDBJ databases">
        <title>Complete sequence of chromosome 1 of Nitrosospira multiformis ATCC 25196.</title>
        <authorList>
            <person name="Copeland A."/>
            <person name="Lucas S."/>
            <person name="Lapidus A."/>
            <person name="Barry K."/>
            <person name="Detter J.C."/>
            <person name="Glavina T."/>
            <person name="Hammon N."/>
            <person name="Israni S."/>
            <person name="Pitluck S."/>
            <person name="Chain P."/>
            <person name="Malfatti S."/>
            <person name="Shin M."/>
            <person name="Vergez L."/>
            <person name="Schmutz J."/>
            <person name="Larimer F."/>
            <person name="Land M."/>
            <person name="Hauser L."/>
            <person name="Kyrpides N."/>
            <person name="Lykidis A."/>
            <person name="Richardson P."/>
        </authorList>
    </citation>
    <scope>NUCLEOTIDE SEQUENCE [LARGE SCALE GENOMIC DNA]</scope>
    <source>
        <strain evidence="4">ATCC 25196 / NCIMB 11849 / C 71</strain>
    </source>
</reference>
<keyword evidence="1" id="KW-0472">Membrane</keyword>
<reference evidence="2 4" key="3">
    <citation type="journal article" date="2008" name="Appl. Environ. Microbiol.">
        <title>Complete genome sequence of Nitrosospira multiformis, an ammonia-oxidizing bacterium from the soil environment.</title>
        <authorList>
            <person name="Norton J.M."/>
            <person name="Klotz M.G."/>
            <person name="Stein L.Y."/>
            <person name="Arp D.J."/>
            <person name="Bottomley P.J."/>
            <person name="Chain P.S."/>
            <person name="Hauser L.J."/>
            <person name="Land M.L."/>
            <person name="Larimer F.W."/>
            <person name="Shin M.W."/>
            <person name="Starkenburg S.R."/>
        </authorList>
    </citation>
    <scope>NUCLEOTIDE SEQUENCE [LARGE SCALE GENOMIC DNA]</scope>
    <source>
        <strain evidence="2">ATCC 25196</strain>
        <strain evidence="4">ATCC 25196 / NCIMB 11849 / C 71</strain>
    </source>
</reference>
<protein>
    <submittedName>
        <fullName evidence="2">Uncharacterized protein</fullName>
    </submittedName>
</protein>
<evidence type="ECO:0000313" key="4">
    <source>
        <dbReference type="Proteomes" id="UP000002718"/>
    </source>
</evidence>